<dbReference type="SUPFAM" id="SSF49562">
    <property type="entry name" value="C2 domain (Calcium/lipid-binding domain, CaLB)"/>
    <property type="match status" value="5"/>
</dbReference>
<sequence length="1338" mass="153518">MEAKVNRDFNKGNVGYSAEECSIRITVLEARDLKAKNKNNMSDPVCFVKCGTQTQHTSIEKKTLSPYWDQTFFFTQKLSMFDFQNTKINFSVYNAGTFRRNELIGSYEIDLEWAYKEPEHEIWRKFIPLYNLEEGTEIQGYLRMNVVVLRPGDVPANHEDNEEDEVEDTTDLSKMLILPPDIEQTGYTLTVRCYKAEHLPKVDVGGKIDPLIQAHFNGEHIETKPMMSTFTPIWNEELRIPVFVPTLSDRIKVQLRDYEKIGKPRHLGTQHFSWAGILSDHYGPAWVNFYGAYNKINEDEYLISQYKGRALLTLLAEADPDPKLSVQPVSPCELPPCDHYVLWFDLYAASELPKAQGKAKVFLRIGPNQLPSKQLKPNCGSVEFTQRFEAYEYYWPKDKGQIPDFIIDVELGNSHVGSVRFTAEDAHGFDHKPTWHTIVPDIKDRLFQDGAIHGFLLFSLNYGLKSKAMTLNRPHFHKGVKLRHQIRAFLYMAKELPACDDSGTSSSYVSISLGDKKADTHIVPRTLYPMFFEVLRLNVEVPKDEAIAPHLAVQVWHKKAAPFSDVMLGRVEIPFSSIPEFMATEPEWLPLYVGDTSETEGALLCSFQKVSMNEAHDPKPSIVPATRPALVEFKLIGLRDLLSSSSVKSAVLEMDCGDGQVLKKTTPCVVPTPESPNILEVTHFRLNMPLNPLYSPTFNCRVVDEGRGGKLIGSASIPLAPYIPWINQEKPQFNLPEKAEVVPGADQEDDGEMTTFGAPELPEEKEARERREENERKRSEMDVFIPVDLLTTNARVAEVLDFTVDASEGVGGVRTLPDVDETKVGESGVAAGEDEAKSYPHELEFELKDPPFDEFHLWRGRKFKKNWLKSFLGIRQQRKDTRHTVGTIKANLTIYSLENAPESVSEAQRALLAEYKPRNYVVRVYMLRGRQIVPMDSNGKADPYLILSTGKTAEHTVNERENKQRKTLKPDFYKCYEIKSTIPGNSHLSIELWDWNRVSKDAMIGKTVIDLESRLMCPSWREMKTKPIEYRTLWSPESSFPQGKLEMWVEILTAEEARLKPPKLIQAPSIEDWELRVIIWNTKDVPFKDIKRKSPARKLAQMSDNVQDSADLARMEEEEKKRKNGFCRKYFSCKNDFHNQDKSDIFVSGRMELQKERQETDVHWRSTNGEGNFNWRMVFRVQLPIRVPRLKLQIWDKDILTPNDSIAEAVLNLNGVMKKAYKTKADQPIPRQWLTMRHPMFEGPQGVLELQLDLVNEKHFRAIPVGLGQDEPNQNPFLDPPNRPETSFPPWRVDKQAKFTYREYKTRMKCWCIIGIIAVAAVALIIVLFWLMFRIPMF</sequence>
<keyword evidence="2 7" id="KW-0812">Transmembrane</keyword>
<reference evidence="9 10" key="1">
    <citation type="journal article" date="2022" name="bioRxiv">
        <title>Genomics of Preaxostyla Flagellates Illuminates Evolutionary Transitions and the Path Towards Mitochondrial Loss.</title>
        <authorList>
            <person name="Novak L.V.F."/>
            <person name="Treitli S.C."/>
            <person name="Pyrih J."/>
            <person name="Halakuc P."/>
            <person name="Pipaliya S.V."/>
            <person name="Vacek V."/>
            <person name="Brzon O."/>
            <person name="Soukal P."/>
            <person name="Eme L."/>
            <person name="Dacks J.B."/>
            <person name="Karnkowska A."/>
            <person name="Elias M."/>
            <person name="Hampl V."/>
        </authorList>
    </citation>
    <scope>NUCLEOTIDE SEQUENCE [LARGE SCALE GENOMIC DNA]</scope>
    <source>
        <strain evidence="9">NAU3</strain>
        <tissue evidence="9">Gut</tissue>
    </source>
</reference>
<evidence type="ECO:0000256" key="2">
    <source>
        <dbReference type="ARBA" id="ARBA00022692"/>
    </source>
</evidence>
<comment type="caution">
    <text evidence="9">The sequence shown here is derived from an EMBL/GenBank/DDBJ whole genome shotgun (WGS) entry which is preliminary data.</text>
</comment>
<dbReference type="CDD" id="cd04037">
    <property type="entry name" value="C2E_Ferlin"/>
    <property type="match status" value="1"/>
</dbReference>
<feature type="domain" description="C2" evidence="8">
    <location>
        <begin position="903"/>
        <end position="1035"/>
    </location>
</feature>
<keyword evidence="3" id="KW-0677">Repeat</keyword>
<dbReference type="EMBL" id="JARBJD010000005">
    <property type="protein sequence ID" value="KAK2963825.1"/>
    <property type="molecule type" value="Genomic_DNA"/>
</dbReference>
<accession>A0ABQ9YJA2</accession>
<protein>
    <submittedName>
        <fullName evidence="9">Dysferlin protein</fullName>
    </submittedName>
</protein>
<keyword evidence="10" id="KW-1185">Reference proteome</keyword>
<gene>
    <name evidence="9" type="ORF">BLNAU_1394</name>
</gene>
<dbReference type="SMART" id="SM00239">
    <property type="entry name" value="C2"/>
    <property type="match status" value="5"/>
</dbReference>
<feature type="transmembrane region" description="Helical" evidence="7">
    <location>
        <begin position="1313"/>
        <end position="1333"/>
    </location>
</feature>
<dbReference type="Gene3D" id="2.60.40.150">
    <property type="entry name" value="C2 domain"/>
    <property type="match status" value="5"/>
</dbReference>
<evidence type="ECO:0000256" key="3">
    <source>
        <dbReference type="ARBA" id="ARBA00022737"/>
    </source>
</evidence>
<evidence type="ECO:0000256" key="1">
    <source>
        <dbReference type="ARBA" id="ARBA00004167"/>
    </source>
</evidence>
<feature type="domain" description="C2" evidence="8">
    <location>
        <begin position="1060"/>
        <end position="1229"/>
    </location>
</feature>
<evidence type="ECO:0000259" key="8">
    <source>
        <dbReference type="PROSITE" id="PS50004"/>
    </source>
</evidence>
<feature type="domain" description="C2" evidence="8">
    <location>
        <begin position="168"/>
        <end position="287"/>
    </location>
</feature>
<dbReference type="PANTHER" id="PTHR12546:SF33">
    <property type="entry name" value="SPERM VESICLE FUSION PROTEIN FER-1"/>
    <property type="match status" value="1"/>
</dbReference>
<evidence type="ECO:0000256" key="5">
    <source>
        <dbReference type="ARBA" id="ARBA00023136"/>
    </source>
</evidence>
<dbReference type="InterPro" id="IPR000008">
    <property type="entry name" value="C2_dom"/>
</dbReference>
<feature type="compositionally biased region" description="Basic and acidic residues" evidence="6">
    <location>
        <begin position="762"/>
        <end position="778"/>
    </location>
</feature>
<dbReference type="InterPro" id="IPR037721">
    <property type="entry name" value="Ferlin"/>
</dbReference>
<feature type="domain" description="C2" evidence="8">
    <location>
        <begin position="1"/>
        <end position="124"/>
    </location>
</feature>
<dbReference type="InterPro" id="IPR037724">
    <property type="entry name" value="C2E_Ferlin"/>
</dbReference>
<evidence type="ECO:0000256" key="4">
    <source>
        <dbReference type="ARBA" id="ARBA00022989"/>
    </source>
</evidence>
<evidence type="ECO:0000256" key="6">
    <source>
        <dbReference type="SAM" id="MobiDB-lite"/>
    </source>
</evidence>
<proteinExistence type="predicted"/>
<feature type="region of interest" description="Disordered" evidence="6">
    <location>
        <begin position="743"/>
        <end position="778"/>
    </location>
</feature>
<evidence type="ECO:0000313" key="9">
    <source>
        <dbReference type="EMBL" id="KAK2963825.1"/>
    </source>
</evidence>
<feature type="domain" description="C2" evidence="8">
    <location>
        <begin position="470"/>
        <end position="589"/>
    </location>
</feature>
<dbReference type="Pfam" id="PF00168">
    <property type="entry name" value="C2"/>
    <property type="match status" value="5"/>
</dbReference>
<dbReference type="CDD" id="cd00030">
    <property type="entry name" value="C2"/>
    <property type="match status" value="1"/>
</dbReference>
<dbReference type="PANTHER" id="PTHR12546">
    <property type="entry name" value="FER-1-LIKE"/>
    <property type="match status" value="1"/>
</dbReference>
<name>A0ABQ9YJA2_9EUKA</name>
<evidence type="ECO:0000313" key="10">
    <source>
        <dbReference type="Proteomes" id="UP001281761"/>
    </source>
</evidence>
<dbReference type="Proteomes" id="UP001281761">
    <property type="component" value="Unassembled WGS sequence"/>
</dbReference>
<dbReference type="PROSITE" id="PS50004">
    <property type="entry name" value="C2"/>
    <property type="match status" value="5"/>
</dbReference>
<organism evidence="9 10">
    <name type="scientific">Blattamonas nauphoetae</name>
    <dbReference type="NCBI Taxonomy" id="2049346"/>
    <lineage>
        <taxon>Eukaryota</taxon>
        <taxon>Metamonada</taxon>
        <taxon>Preaxostyla</taxon>
        <taxon>Oxymonadida</taxon>
        <taxon>Blattamonas</taxon>
    </lineage>
</organism>
<dbReference type="InterPro" id="IPR035892">
    <property type="entry name" value="C2_domain_sf"/>
</dbReference>
<keyword evidence="5 7" id="KW-0472">Membrane</keyword>
<evidence type="ECO:0000256" key="7">
    <source>
        <dbReference type="SAM" id="Phobius"/>
    </source>
</evidence>
<dbReference type="InterPro" id="IPR012968">
    <property type="entry name" value="FerIin_dom"/>
</dbReference>
<keyword evidence="4 7" id="KW-1133">Transmembrane helix</keyword>
<dbReference type="SMART" id="SM01202">
    <property type="entry name" value="FerI"/>
    <property type="match status" value="1"/>
</dbReference>
<comment type="subcellular location">
    <subcellularLocation>
        <location evidence="1">Membrane</location>
        <topology evidence="1">Single-pass membrane protein</topology>
    </subcellularLocation>
</comment>